<dbReference type="STRING" id="1548207.AXK11_01220"/>
<dbReference type="AlphaFoldDB" id="A0A139SU18"/>
<evidence type="ECO:0000313" key="3">
    <source>
        <dbReference type="Proteomes" id="UP000070058"/>
    </source>
</evidence>
<reference evidence="3" key="1">
    <citation type="submission" date="2016-02" db="EMBL/GenBank/DDBJ databases">
        <authorList>
            <person name="Sanders J.G."/>
            <person name="Lin J.Y."/>
            <person name="Wertz J.T."/>
            <person name="Russell J.A."/>
            <person name="Moreau C.S."/>
            <person name="Powell S."/>
        </authorList>
    </citation>
    <scope>NUCLEOTIDE SEQUENCE [LARGE SCALE GENOMIC DNA]</scope>
    <source>
        <strain evidence="3">CAG34</strain>
    </source>
</reference>
<feature type="coiled-coil region" evidence="1">
    <location>
        <begin position="83"/>
        <end position="205"/>
    </location>
</feature>
<protein>
    <submittedName>
        <fullName evidence="2">Uncharacterized protein</fullName>
    </submittedName>
</protein>
<sequence length="494" mass="54978">MNKTLLLIIIDFLFLNLIALTQWEKLEVSRPPVRLGPQIPAEPGDGPDPIESDLVAAMQLSLADEAARRAALAAELDATAQDLAAREAQLARTQESLQQREANLQHLSEAQRAAELARQQREAEAALLAEEIQRALAQAQRDAALSREQMQRLRLELEAKEAEAARQAAEMAKLEEQRLAAETRVAAAQEQIQGLSVAVQVAEQEKQFLQTMAETFRSQADAEREDRVRVQEHSVRLAQGIDELAEEADGLKREIREHRPINANLIYDEFLANRISVRLRATRQGVFGKNTRDKSALTILVNDGQQTFVLLHVEDTPFSVVEQGSDWEQLKLSLTRPQERTRVEPAQLAFLDVDPRLVALPISEEEAASLGVKIYTLATDDPFKFPEAVLISGGGKGYGEVPFKLNPAYARYVKLDNRLIKRLLGNFSPSRGDLVFSKSGQLLGIMVNKDYCALVTQLSTRLRIRAGDDIRAQKTSTILNAAGARYRALPVNLY</sequence>
<comment type="caution">
    <text evidence="2">The sequence shown here is derived from an EMBL/GenBank/DDBJ whole genome shotgun (WGS) entry which is preliminary data.</text>
</comment>
<dbReference type="OrthoDB" id="181250at2"/>
<accession>A0A139SU18</accession>
<gene>
    <name evidence="2" type="ORF">AXK11_01220</name>
</gene>
<keyword evidence="3" id="KW-1185">Reference proteome</keyword>
<dbReference type="Proteomes" id="UP000070058">
    <property type="component" value="Unassembled WGS sequence"/>
</dbReference>
<keyword evidence="1" id="KW-0175">Coiled coil</keyword>
<dbReference type="RefSeq" id="WP_068628237.1">
    <property type="nucleotide sequence ID" value="NZ_LSZQ01000009.1"/>
</dbReference>
<proteinExistence type="predicted"/>
<organism evidence="2 3">
    <name type="scientific">Cephaloticoccus primus</name>
    <dbReference type="NCBI Taxonomy" id="1548207"/>
    <lineage>
        <taxon>Bacteria</taxon>
        <taxon>Pseudomonadati</taxon>
        <taxon>Verrucomicrobiota</taxon>
        <taxon>Opitutia</taxon>
        <taxon>Opitutales</taxon>
        <taxon>Opitutaceae</taxon>
        <taxon>Cephaloticoccus</taxon>
    </lineage>
</organism>
<dbReference type="EMBL" id="LSZQ01000009">
    <property type="protein sequence ID" value="KXU38089.1"/>
    <property type="molecule type" value="Genomic_DNA"/>
</dbReference>
<evidence type="ECO:0000256" key="1">
    <source>
        <dbReference type="SAM" id="Coils"/>
    </source>
</evidence>
<evidence type="ECO:0000313" key="2">
    <source>
        <dbReference type="EMBL" id="KXU38089.1"/>
    </source>
</evidence>
<name>A0A139SU18_9BACT</name>